<protein>
    <recommendedName>
        <fullName evidence="3">Secreted protein</fullName>
    </recommendedName>
</protein>
<organism evidence="1 2">
    <name type="scientific">Plakobranchus ocellatus</name>
    <dbReference type="NCBI Taxonomy" id="259542"/>
    <lineage>
        <taxon>Eukaryota</taxon>
        <taxon>Metazoa</taxon>
        <taxon>Spiralia</taxon>
        <taxon>Lophotrochozoa</taxon>
        <taxon>Mollusca</taxon>
        <taxon>Gastropoda</taxon>
        <taxon>Heterobranchia</taxon>
        <taxon>Euthyneura</taxon>
        <taxon>Panpulmonata</taxon>
        <taxon>Sacoglossa</taxon>
        <taxon>Placobranchoidea</taxon>
        <taxon>Plakobranchidae</taxon>
        <taxon>Plakobranchus</taxon>
    </lineage>
</organism>
<dbReference type="AlphaFoldDB" id="A0AAV4AQ26"/>
<name>A0AAV4AQ26_9GAST</name>
<sequence length="102" mass="11077">MPKDTAISCWLAVVVARPTQGPLQRPVIKKQKARGTSWAVIKENTVLSYSSGKKTGHARRPILILSLLRDTFTLRLALRCAASGNLLESSGGYSVVCEPLNN</sequence>
<evidence type="ECO:0000313" key="2">
    <source>
        <dbReference type="Proteomes" id="UP000735302"/>
    </source>
</evidence>
<gene>
    <name evidence="1" type="ORF">PoB_003555200</name>
</gene>
<dbReference type="EMBL" id="BLXT01004058">
    <property type="protein sequence ID" value="GFO09047.1"/>
    <property type="molecule type" value="Genomic_DNA"/>
</dbReference>
<keyword evidence="2" id="KW-1185">Reference proteome</keyword>
<evidence type="ECO:0008006" key="3">
    <source>
        <dbReference type="Google" id="ProtNLM"/>
    </source>
</evidence>
<comment type="caution">
    <text evidence="1">The sequence shown here is derived from an EMBL/GenBank/DDBJ whole genome shotgun (WGS) entry which is preliminary data.</text>
</comment>
<evidence type="ECO:0000313" key="1">
    <source>
        <dbReference type="EMBL" id="GFO09047.1"/>
    </source>
</evidence>
<reference evidence="1 2" key="1">
    <citation type="journal article" date="2021" name="Elife">
        <title>Chloroplast acquisition without the gene transfer in kleptoplastic sea slugs, Plakobranchus ocellatus.</title>
        <authorList>
            <person name="Maeda T."/>
            <person name="Takahashi S."/>
            <person name="Yoshida T."/>
            <person name="Shimamura S."/>
            <person name="Takaki Y."/>
            <person name="Nagai Y."/>
            <person name="Toyoda A."/>
            <person name="Suzuki Y."/>
            <person name="Arimoto A."/>
            <person name="Ishii H."/>
            <person name="Satoh N."/>
            <person name="Nishiyama T."/>
            <person name="Hasebe M."/>
            <person name="Maruyama T."/>
            <person name="Minagawa J."/>
            <person name="Obokata J."/>
            <person name="Shigenobu S."/>
        </authorList>
    </citation>
    <scope>NUCLEOTIDE SEQUENCE [LARGE SCALE GENOMIC DNA]</scope>
</reference>
<proteinExistence type="predicted"/>
<accession>A0AAV4AQ26</accession>
<dbReference type="Proteomes" id="UP000735302">
    <property type="component" value="Unassembled WGS sequence"/>
</dbReference>